<dbReference type="GO" id="GO:0031272">
    <property type="term" value="P:regulation of pseudopodium assembly"/>
    <property type="evidence" value="ECO:0007669"/>
    <property type="project" value="UniProtKB-ARBA"/>
</dbReference>
<evidence type="ECO:0000256" key="1">
    <source>
        <dbReference type="ARBA" id="ARBA00004286"/>
    </source>
</evidence>
<dbReference type="SUPFAM" id="SSF56300">
    <property type="entry name" value="Metallo-dependent phosphatases"/>
    <property type="match status" value="1"/>
</dbReference>
<comment type="catalytic activity">
    <reaction evidence="12 14">
        <text>O-phospho-L-threonyl-[protein] + H2O = L-threonyl-[protein] + phosphate</text>
        <dbReference type="Rhea" id="RHEA:47004"/>
        <dbReference type="Rhea" id="RHEA-COMP:11060"/>
        <dbReference type="Rhea" id="RHEA-COMP:11605"/>
        <dbReference type="ChEBI" id="CHEBI:15377"/>
        <dbReference type="ChEBI" id="CHEBI:30013"/>
        <dbReference type="ChEBI" id="CHEBI:43474"/>
        <dbReference type="ChEBI" id="CHEBI:61977"/>
        <dbReference type="EC" id="3.1.3.16"/>
    </reaction>
</comment>
<dbReference type="PRINTS" id="PR00114">
    <property type="entry name" value="STPHPHTASE"/>
</dbReference>
<dbReference type="GO" id="GO:0018991">
    <property type="term" value="P:egg-laying behavior"/>
    <property type="evidence" value="ECO:0007669"/>
    <property type="project" value="UniProtKB-ARBA"/>
</dbReference>
<dbReference type="SMART" id="SM00156">
    <property type="entry name" value="PP2Ac"/>
    <property type="match status" value="1"/>
</dbReference>
<keyword evidence="4" id="KW-0479">Metal-binding</keyword>
<evidence type="ECO:0000256" key="8">
    <source>
        <dbReference type="ARBA" id="ARBA00023211"/>
    </source>
</evidence>
<evidence type="ECO:0000313" key="17">
    <source>
        <dbReference type="Proteomes" id="UP000008068"/>
    </source>
</evidence>
<keyword evidence="9" id="KW-0966">Cell projection</keyword>
<dbReference type="OrthoDB" id="5822878at2759"/>
<dbReference type="InterPro" id="IPR006186">
    <property type="entry name" value="Ser/Thr-sp_prot-phosphatase"/>
</dbReference>
<keyword evidence="8" id="KW-0464">Manganese</keyword>
<dbReference type="InterPro" id="IPR029052">
    <property type="entry name" value="Metallo-depent_PP-like"/>
</dbReference>
<dbReference type="Pfam" id="PF00149">
    <property type="entry name" value="Metallophos"/>
    <property type="match status" value="1"/>
</dbReference>
<dbReference type="EC" id="3.1.3.16" evidence="14"/>
<evidence type="ECO:0000256" key="12">
    <source>
        <dbReference type="ARBA" id="ARBA00048336"/>
    </source>
</evidence>
<proteinExistence type="inferred from homology"/>
<dbReference type="GO" id="GO:0005634">
    <property type="term" value="C:nucleus"/>
    <property type="evidence" value="ECO:0007669"/>
    <property type="project" value="TreeGrafter"/>
</dbReference>
<dbReference type="Gene3D" id="3.60.21.10">
    <property type="match status" value="1"/>
</dbReference>
<dbReference type="eggNOG" id="KOG0374">
    <property type="taxonomic scope" value="Eukaryota"/>
</dbReference>
<keyword evidence="17" id="KW-1185">Reference proteome</keyword>
<feature type="domain" description="Serine/threonine specific protein phosphatases" evidence="15">
    <location>
        <begin position="144"/>
        <end position="149"/>
    </location>
</feature>
<comment type="function">
    <text evidence="13">Probable phosphatase which plays a redundant role with gsp-4 in spermatogenesis by regulating sister chromatid segregation during meiosis. In addition, involved in sperm motility by controlling the dynamic disassembly of major sperm proteins (MSP) in the spermatozoan pseudopodium.</text>
</comment>
<evidence type="ECO:0000256" key="14">
    <source>
        <dbReference type="RuleBase" id="RU004273"/>
    </source>
</evidence>
<evidence type="ECO:0000256" key="5">
    <source>
        <dbReference type="ARBA" id="ARBA00022801"/>
    </source>
</evidence>
<evidence type="ECO:0000256" key="3">
    <source>
        <dbReference type="ARBA" id="ARBA00022454"/>
    </source>
</evidence>
<dbReference type="AlphaFoldDB" id="G0PHM4"/>
<evidence type="ECO:0000256" key="2">
    <source>
        <dbReference type="ARBA" id="ARBA00008294"/>
    </source>
</evidence>
<sequence>MGAITLFIRKNGKSRIGREQVSVAFTPSRVNIDKYLERLMNIGKLGTGFTSTMEEAEISDLIAECLQSFQRQPMMIECSPPITIVGDIHGQFGDVMRIFNTTGFPPDTNYLFLGDYIDRGQFSIETILLLMCIKMKYSENFILLRGNHETKLINRIYGFYDDLNKRFGTPRLYDDFTRMFEMMPLTGLVGKRILCMHGGLSADLANAPKLDILNTFARPLHDPPNPSLAIDILWADPDINTKGFKANIRGCSCTFGPDVVAQTCEKFGLDLIVRAHQVVQDGYEFFANRKLVTLFSAPHYCGQFDNAGAVMQINPNMVCSFKILRPEFPGRADPSHQKSATTILLPPTIT</sequence>
<dbReference type="GO" id="GO:0004722">
    <property type="term" value="F:protein serine/threonine phosphatase activity"/>
    <property type="evidence" value="ECO:0007669"/>
    <property type="project" value="UniProtKB-EC"/>
</dbReference>
<evidence type="ECO:0000313" key="16">
    <source>
        <dbReference type="EMBL" id="EGT56817.1"/>
    </source>
</evidence>
<keyword evidence="6" id="KW-0744">Spermatogenesis</keyword>
<name>G0PHM4_CAEBE</name>
<dbReference type="GO" id="GO:0007060">
    <property type="term" value="P:male meiosis chromosome segregation"/>
    <property type="evidence" value="ECO:0007669"/>
    <property type="project" value="UniProtKB-ARBA"/>
</dbReference>
<keyword evidence="6" id="KW-0221">Differentiation</keyword>
<accession>G0PHM4</accession>
<dbReference type="GO" id="GO:0000785">
    <property type="term" value="C:chromatin"/>
    <property type="evidence" value="ECO:0007669"/>
    <property type="project" value="UniProtKB-ARBA"/>
</dbReference>
<evidence type="ECO:0000256" key="13">
    <source>
        <dbReference type="ARBA" id="ARBA00054219"/>
    </source>
</evidence>
<gene>
    <name evidence="16" type="ORF">CAEBREN_25685</name>
</gene>
<keyword evidence="3" id="KW-0158">Chromosome</keyword>
<protein>
    <recommendedName>
        <fullName evidence="14">Serine/threonine-protein phosphatase</fullName>
        <ecNumber evidence="14">3.1.3.16</ecNumber>
    </recommendedName>
</protein>
<dbReference type="GO" id="GO:0046872">
    <property type="term" value="F:metal ion binding"/>
    <property type="evidence" value="ECO:0007669"/>
    <property type="project" value="UniProtKB-KW"/>
</dbReference>
<dbReference type="Proteomes" id="UP000008068">
    <property type="component" value="Unassembled WGS sequence"/>
</dbReference>
<dbReference type="PANTHER" id="PTHR11668">
    <property type="entry name" value="SERINE/THREONINE PROTEIN PHOSPHATASE"/>
    <property type="match status" value="1"/>
</dbReference>
<dbReference type="InterPro" id="IPR004843">
    <property type="entry name" value="Calcineurin-like_PHP"/>
</dbReference>
<dbReference type="GO" id="GO:0031143">
    <property type="term" value="C:pseudopodium"/>
    <property type="evidence" value="ECO:0007669"/>
    <property type="project" value="UniProtKB-SubCell"/>
</dbReference>
<dbReference type="PROSITE" id="PS00125">
    <property type="entry name" value="SER_THR_PHOSPHATASE"/>
    <property type="match status" value="1"/>
</dbReference>
<keyword evidence="7" id="KW-0904">Protein phosphatase</keyword>
<evidence type="ECO:0000256" key="9">
    <source>
        <dbReference type="ARBA" id="ARBA00023273"/>
    </source>
</evidence>
<dbReference type="STRING" id="135651.G0PHM4"/>
<dbReference type="GO" id="GO:0005737">
    <property type="term" value="C:cytoplasm"/>
    <property type="evidence" value="ECO:0007669"/>
    <property type="project" value="TreeGrafter"/>
</dbReference>
<dbReference type="InParanoid" id="G0PHM4"/>
<organism evidence="17">
    <name type="scientific">Caenorhabditis brenneri</name>
    <name type="common">Nematode worm</name>
    <dbReference type="NCBI Taxonomy" id="135651"/>
    <lineage>
        <taxon>Eukaryota</taxon>
        <taxon>Metazoa</taxon>
        <taxon>Ecdysozoa</taxon>
        <taxon>Nematoda</taxon>
        <taxon>Chromadorea</taxon>
        <taxon>Rhabditida</taxon>
        <taxon>Rhabditina</taxon>
        <taxon>Rhabditomorpha</taxon>
        <taxon>Rhabditoidea</taxon>
        <taxon>Rhabditidae</taxon>
        <taxon>Peloderinae</taxon>
        <taxon>Caenorhabditis</taxon>
    </lineage>
</organism>
<keyword evidence="5 14" id="KW-0378">Hydrolase</keyword>
<dbReference type="PANTHER" id="PTHR11668:SF199">
    <property type="entry name" value="SERINE_THREONINE-PROTEIN PHOSPHATASE"/>
    <property type="match status" value="1"/>
</dbReference>
<evidence type="ECO:0000259" key="15">
    <source>
        <dbReference type="PROSITE" id="PS00125"/>
    </source>
</evidence>
<evidence type="ECO:0000256" key="4">
    <source>
        <dbReference type="ARBA" id="ARBA00022723"/>
    </source>
</evidence>
<dbReference type="FunFam" id="3.60.21.10:FF:000026">
    <property type="entry name" value="Serine/threonine-protein phosphatase"/>
    <property type="match status" value="1"/>
</dbReference>
<comment type="catalytic activity">
    <reaction evidence="11">
        <text>O-phospho-L-seryl-[protein] + H2O = L-seryl-[protein] + phosphate</text>
        <dbReference type="Rhea" id="RHEA:20629"/>
        <dbReference type="Rhea" id="RHEA-COMP:9863"/>
        <dbReference type="Rhea" id="RHEA-COMP:11604"/>
        <dbReference type="ChEBI" id="CHEBI:15377"/>
        <dbReference type="ChEBI" id="CHEBI:29999"/>
        <dbReference type="ChEBI" id="CHEBI:43474"/>
        <dbReference type="ChEBI" id="CHEBI:83421"/>
        <dbReference type="EC" id="3.1.3.16"/>
    </reaction>
</comment>
<comment type="similarity">
    <text evidence="2 14">Belongs to the PPP phosphatase family.</text>
</comment>
<evidence type="ECO:0000256" key="11">
    <source>
        <dbReference type="ARBA" id="ARBA00047761"/>
    </source>
</evidence>
<evidence type="ECO:0000256" key="10">
    <source>
        <dbReference type="ARBA" id="ARBA00037818"/>
    </source>
</evidence>
<dbReference type="GO" id="GO:0007283">
    <property type="term" value="P:spermatogenesis"/>
    <property type="evidence" value="ECO:0007669"/>
    <property type="project" value="UniProtKB-KW"/>
</dbReference>
<evidence type="ECO:0000256" key="7">
    <source>
        <dbReference type="ARBA" id="ARBA00022912"/>
    </source>
</evidence>
<dbReference type="GO" id="GO:0097723">
    <property type="term" value="P:amoeboid sperm motility"/>
    <property type="evidence" value="ECO:0007669"/>
    <property type="project" value="UniProtKB-ARBA"/>
</dbReference>
<reference evidence="17" key="1">
    <citation type="submission" date="2011-07" db="EMBL/GenBank/DDBJ databases">
        <authorList>
            <consortium name="Caenorhabditis brenneri Sequencing and Analysis Consortium"/>
            <person name="Wilson R.K."/>
        </authorList>
    </citation>
    <scope>NUCLEOTIDE SEQUENCE [LARGE SCALE GENOMIC DNA]</scope>
    <source>
        <strain evidence="17">PB2801</strain>
    </source>
</reference>
<dbReference type="HOGENOM" id="CLU_004962_8_3_1"/>
<evidence type="ECO:0000256" key="6">
    <source>
        <dbReference type="ARBA" id="ARBA00022871"/>
    </source>
</evidence>
<dbReference type="InterPro" id="IPR050341">
    <property type="entry name" value="PP1_catalytic_subunit"/>
</dbReference>
<comment type="subcellular location">
    <subcellularLocation>
        <location evidence="10">Cell projection</location>
        <location evidence="10">Pseudopodium</location>
    </subcellularLocation>
    <subcellularLocation>
        <location evidence="1">Chromosome</location>
    </subcellularLocation>
</comment>
<dbReference type="EMBL" id="GL380494">
    <property type="protein sequence ID" value="EGT56817.1"/>
    <property type="molecule type" value="Genomic_DNA"/>
</dbReference>